<proteinExistence type="predicted"/>
<dbReference type="Gene3D" id="3.90.79.10">
    <property type="entry name" value="Nucleoside Triphosphate Pyrophosphohydrolase"/>
    <property type="match status" value="1"/>
</dbReference>
<dbReference type="PANTHER" id="PTHR11839:SF1">
    <property type="entry name" value="ADP-SUGAR PYROPHOSPHATASE"/>
    <property type="match status" value="1"/>
</dbReference>
<sequence length="187" mass="19964">MSAAWQVTSSQTLLKDRWIDLRADRCVTAAGTVIEPYYVLGYPDWVHVVALTDADELVLVRQYRHGAGAMVLELPGGCADAADADMEAAARRELLEETGFGAAEVRHVTTLFPNPATQSNRLHIMLATGLRREAAQSLDPGEDGLTIELLPLAEVLAGLQNGLIGQAMHVAGLLLGLAKAGRLKLGV</sequence>
<dbReference type="PANTHER" id="PTHR11839">
    <property type="entry name" value="UDP/ADP-SUGAR PYROPHOSPHATASE"/>
    <property type="match status" value="1"/>
</dbReference>
<keyword evidence="1 3" id="KW-0378">Hydrolase</keyword>
<comment type="caution">
    <text evidence="3">The sequence shown here is derived from an EMBL/GenBank/DDBJ whole genome shotgun (WGS) entry which is preliminary data.</text>
</comment>
<evidence type="ECO:0000259" key="2">
    <source>
        <dbReference type="PROSITE" id="PS51462"/>
    </source>
</evidence>
<evidence type="ECO:0000313" key="4">
    <source>
        <dbReference type="Proteomes" id="UP000255207"/>
    </source>
</evidence>
<organism evidence="3 4">
    <name type="scientific">Bosea caraganae</name>
    <dbReference type="NCBI Taxonomy" id="2763117"/>
    <lineage>
        <taxon>Bacteria</taxon>
        <taxon>Pseudomonadati</taxon>
        <taxon>Pseudomonadota</taxon>
        <taxon>Alphaproteobacteria</taxon>
        <taxon>Hyphomicrobiales</taxon>
        <taxon>Boseaceae</taxon>
        <taxon>Bosea</taxon>
    </lineage>
</organism>
<dbReference type="GO" id="GO:0019693">
    <property type="term" value="P:ribose phosphate metabolic process"/>
    <property type="evidence" value="ECO:0007669"/>
    <property type="project" value="TreeGrafter"/>
</dbReference>
<dbReference type="Proteomes" id="UP000255207">
    <property type="component" value="Unassembled WGS sequence"/>
</dbReference>
<dbReference type="OrthoDB" id="9806150at2"/>
<dbReference type="Pfam" id="PF00293">
    <property type="entry name" value="NUDIX"/>
    <property type="match status" value="1"/>
</dbReference>
<dbReference type="CDD" id="cd03424">
    <property type="entry name" value="NUDIX_ADPRase_Nudt5_UGPPase_Nudt14"/>
    <property type="match status" value="1"/>
</dbReference>
<accession>A0A370L0S7</accession>
<dbReference type="GO" id="GO:0006753">
    <property type="term" value="P:nucleoside phosphate metabolic process"/>
    <property type="evidence" value="ECO:0007669"/>
    <property type="project" value="TreeGrafter"/>
</dbReference>
<dbReference type="InterPro" id="IPR015797">
    <property type="entry name" value="NUDIX_hydrolase-like_dom_sf"/>
</dbReference>
<dbReference type="GO" id="GO:0016787">
    <property type="term" value="F:hydrolase activity"/>
    <property type="evidence" value="ECO:0007669"/>
    <property type="project" value="UniProtKB-KW"/>
</dbReference>
<gene>
    <name evidence="3" type="ORF">DWE98_21960</name>
</gene>
<reference evidence="4" key="1">
    <citation type="submission" date="2018-07" db="EMBL/GenBank/DDBJ databases">
        <authorList>
            <person name="Safronova V.I."/>
            <person name="Chirak E.R."/>
            <person name="Sazanova A.L."/>
        </authorList>
    </citation>
    <scope>NUCLEOTIDE SEQUENCE [LARGE SCALE GENOMIC DNA]</scope>
    <source>
        <strain evidence="4">RCAM04685</strain>
    </source>
</reference>
<dbReference type="SUPFAM" id="SSF55811">
    <property type="entry name" value="Nudix"/>
    <property type="match status" value="1"/>
</dbReference>
<dbReference type="EMBL" id="QQTP01000014">
    <property type="protein sequence ID" value="RDJ20998.1"/>
    <property type="molecule type" value="Genomic_DNA"/>
</dbReference>
<feature type="domain" description="Nudix hydrolase" evidence="2">
    <location>
        <begin position="41"/>
        <end position="172"/>
    </location>
</feature>
<keyword evidence="4" id="KW-1185">Reference proteome</keyword>
<evidence type="ECO:0000313" key="3">
    <source>
        <dbReference type="EMBL" id="RDJ20998.1"/>
    </source>
</evidence>
<evidence type="ECO:0000256" key="1">
    <source>
        <dbReference type="ARBA" id="ARBA00022801"/>
    </source>
</evidence>
<dbReference type="PROSITE" id="PS51462">
    <property type="entry name" value="NUDIX"/>
    <property type="match status" value="1"/>
</dbReference>
<dbReference type="AlphaFoldDB" id="A0A370L0S7"/>
<dbReference type="RefSeq" id="WP_114831452.1">
    <property type="nucleotide sequence ID" value="NZ_QQTO01000016.1"/>
</dbReference>
<name>A0A370L0S7_9HYPH</name>
<protein>
    <submittedName>
        <fullName evidence="3">NUDIX hydrolase</fullName>
    </submittedName>
</protein>
<dbReference type="InterPro" id="IPR000086">
    <property type="entry name" value="NUDIX_hydrolase_dom"/>
</dbReference>